<feature type="transmembrane region" description="Helical" evidence="2">
    <location>
        <begin position="161"/>
        <end position="184"/>
    </location>
</feature>
<reference evidence="3 4" key="1">
    <citation type="submission" date="2016-03" db="EMBL/GenBank/DDBJ databases">
        <title>Cyphomyrmex costatus WGS genome.</title>
        <authorList>
            <person name="Nygaard S."/>
            <person name="Hu H."/>
            <person name="Boomsma J."/>
            <person name="Zhang G."/>
        </authorList>
    </citation>
    <scope>NUCLEOTIDE SEQUENCE [LARGE SCALE GENOMIC DNA]</scope>
    <source>
        <strain evidence="3">MS0001</strain>
        <tissue evidence="3">Whole body</tissue>
    </source>
</reference>
<dbReference type="Proteomes" id="UP000078542">
    <property type="component" value="Unassembled WGS sequence"/>
</dbReference>
<feature type="compositionally biased region" description="Basic and acidic residues" evidence="1">
    <location>
        <begin position="8"/>
        <end position="29"/>
    </location>
</feature>
<evidence type="ECO:0000256" key="1">
    <source>
        <dbReference type="SAM" id="MobiDB-lite"/>
    </source>
</evidence>
<feature type="transmembrane region" description="Helical" evidence="2">
    <location>
        <begin position="73"/>
        <end position="92"/>
    </location>
</feature>
<organism evidence="3 4">
    <name type="scientific">Cyphomyrmex costatus</name>
    <dbReference type="NCBI Taxonomy" id="456900"/>
    <lineage>
        <taxon>Eukaryota</taxon>
        <taxon>Metazoa</taxon>
        <taxon>Ecdysozoa</taxon>
        <taxon>Arthropoda</taxon>
        <taxon>Hexapoda</taxon>
        <taxon>Insecta</taxon>
        <taxon>Pterygota</taxon>
        <taxon>Neoptera</taxon>
        <taxon>Endopterygota</taxon>
        <taxon>Hymenoptera</taxon>
        <taxon>Apocrita</taxon>
        <taxon>Aculeata</taxon>
        <taxon>Formicoidea</taxon>
        <taxon>Formicidae</taxon>
        <taxon>Myrmicinae</taxon>
        <taxon>Cyphomyrmex</taxon>
    </lineage>
</organism>
<name>A0A195D1Q3_9HYME</name>
<dbReference type="EMBL" id="KQ976956">
    <property type="protein sequence ID" value="KYN06845.1"/>
    <property type="molecule type" value="Genomic_DNA"/>
</dbReference>
<keyword evidence="2" id="KW-0472">Membrane</keyword>
<sequence length="308" mass="35876">MGQLWQHDNSHDSSIREKGDERRKETVEENLPRGKGRTLRLYLLNIFYNITYILLLSLYLIFVYHANVKLEQYFINIQKVTVPIAFFIDFFLRKQKKEFYIFFTIKLQFKKVAPFFWTRARKTTRSSLARDTFQLATTIMLAGIFEGNNVREKSLAIGNSVARILHFVAWNYATHVLLLSLGFAEPGANSSHVRARITNATRFAANFPEHERQHALFSIDCETDCDSLRTHSDVSVFSERSDDEGDKVKWRGFLGNGREGLVVFTITDNLSLSYFFFLFLYLIFFSFAKNTSSSIMTRREQAFLRSLT</sequence>
<protein>
    <submittedName>
        <fullName evidence="3">Uncharacterized protein</fullName>
    </submittedName>
</protein>
<feature type="transmembrane region" description="Helical" evidence="2">
    <location>
        <begin position="41"/>
        <end position="61"/>
    </location>
</feature>
<feature type="region of interest" description="Disordered" evidence="1">
    <location>
        <begin position="1"/>
        <end position="29"/>
    </location>
</feature>
<feature type="transmembrane region" description="Helical" evidence="2">
    <location>
        <begin position="271"/>
        <end position="288"/>
    </location>
</feature>
<evidence type="ECO:0000256" key="2">
    <source>
        <dbReference type="SAM" id="Phobius"/>
    </source>
</evidence>
<proteinExistence type="predicted"/>
<evidence type="ECO:0000313" key="4">
    <source>
        <dbReference type="Proteomes" id="UP000078542"/>
    </source>
</evidence>
<gene>
    <name evidence="3" type="ORF">ALC62_02228</name>
</gene>
<keyword evidence="4" id="KW-1185">Reference proteome</keyword>
<keyword evidence="2" id="KW-1133">Transmembrane helix</keyword>
<keyword evidence="2" id="KW-0812">Transmembrane</keyword>
<dbReference type="AlphaFoldDB" id="A0A195D1Q3"/>
<accession>A0A195D1Q3</accession>
<evidence type="ECO:0000313" key="3">
    <source>
        <dbReference type="EMBL" id="KYN06845.1"/>
    </source>
</evidence>